<dbReference type="Proteomes" id="UP001500033">
    <property type="component" value="Unassembled WGS sequence"/>
</dbReference>
<sequence>MTAGRVRSRRLGMTTVVVALAIGVGGTATTATAATPGTSGTSATPGTSDFTAITAAAAATAAPSSATTAAEEVDYETWQRDVRAIIDEQARPYIEERTADPSGEKQAIVLDIDNTSLETDFGFSYPQPAVGPVLKLAQYAHDRGVAIFFVTARPGIIYLPTEYNLEKVGYSVAGLYVRHLPDLFQDVAEYKTAKRAEIEKNGYTIIANIGNSPTDISGGHAEKSFKLPDYDGQLS</sequence>
<accession>A0ABN1SG40</accession>
<dbReference type="EMBL" id="BAAAIE010000039">
    <property type="protein sequence ID" value="GAA0987121.1"/>
    <property type="molecule type" value="Genomic_DNA"/>
</dbReference>
<dbReference type="PANTHER" id="PTHR31284:SF10">
    <property type="entry name" value="ACID PHOSPHATASE-LIKE PROTEIN"/>
    <property type="match status" value="1"/>
</dbReference>
<dbReference type="Gene3D" id="3.40.50.1000">
    <property type="entry name" value="HAD superfamily/HAD-like"/>
    <property type="match status" value="1"/>
</dbReference>
<feature type="chain" id="PRO_5045358057" description="Hydrolase" evidence="2">
    <location>
        <begin position="34"/>
        <end position="235"/>
    </location>
</feature>
<organism evidence="3 4">
    <name type="scientific">Streptomyces rhizosphaericus</name>
    <dbReference type="NCBI Taxonomy" id="114699"/>
    <lineage>
        <taxon>Bacteria</taxon>
        <taxon>Bacillati</taxon>
        <taxon>Actinomycetota</taxon>
        <taxon>Actinomycetes</taxon>
        <taxon>Kitasatosporales</taxon>
        <taxon>Streptomycetaceae</taxon>
        <taxon>Streptomyces</taxon>
        <taxon>Streptomyces violaceusniger group</taxon>
    </lineage>
</organism>
<dbReference type="InterPro" id="IPR036412">
    <property type="entry name" value="HAD-like_sf"/>
</dbReference>
<dbReference type="SUPFAM" id="SSF56784">
    <property type="entry name" value="HAD-like"/>
    <property type="match status" value="1"/>
</dbReference>
<keyword evidence="1 2" id="KW-0732">Signal</keyword>
<dbReference type="InterPro" id="IPR023214">
    <property type="entry name" value="HAD_sf"/>
</dbReference>
<proteinExistence type="predicted"/>
<evidence type="ECO:0000256" key="1">
    <source>
        <dbReference type="ARBA" id="ARBA00022729"/>
    </source>
</evidence>
<dbReference type="InterPro" id="IPR005519">
    <property type="entry name" value="Acid_phosphat_B-like"/>
</dbReference>
<dbReference type="PANTHER" id="PTHR31284">
    <property type="entry name" value="ACID PHOSPHATASE-LIKE PROTEIN"/>
    <property type="match status" value="1"/>
</dbReference>
<reference evidence="3 4" key="1">
    <citation type="journal article" date="2019" name="Int. J. Syst. Evol. Microbiol.">
        <title>The Global Catalogue of Microorganisms (GCM) 10K type strain sequencing project: providing services to taxonomists for standard genome sequencing and annotation.</title>
        <authorList>
            <consortium name="The Broad Institute Genomics Platform"/>
            <consortium name="The Broad Institute Genome Sequencing Center for Infectious Disease"/>
            <person name="Wu L."/>
            <person name="Ma J."/>
        </authorList>
    </citation>
    <scope>NUCLEOTIDE SEQUENCE [LARGE SCALE GENOMIC DNA]</scope>
    <source>
        <strain evidence="3 4">JCM 11445</strain>
    </source>
</reference>
<evidence type="ECO:0000313" key="3">
    <source>
        <dbReference type="EMBL" id="GAA0987121.1"/>
    </source>
</evidence>
<evidence type="ECO:0008006" key="5">
    <source>
        <dbReference type="Google" id="ProtNLM"/>
    </source>
</evidence>
<comment type="caution">
    <text evidence="3">The sequence shown here is derived from an EMBL/GenBank/DDBJ whole genome shotgun (WGS) entry which is preliminary data.</text>
</comment>
<dbReference type="Pfam" id="PF03767">
    <property type="entry name" value="Acid_phosphat_B"/>
    <property type="match status" value="2"/>
</dbReference>
<keyword evidence="4" id="KW-1185">Reference proteome</keyword>
<evidence type="ECO:0000256" key="2">
    <source>
        <dbReference type="SAM" id="SignalP"/>
    </source>
</evidence>
<gene>
    <name evidence="3" type="ORF">GCM10009576_056300</name>
</gene>
<feature type="signal peptide" evidence="2">
    <location>
        <begin position="1"/>
        <end position="33"/>
    </location>
</feature>
<evidence type="ECO:0000313" key="4">
    <source>
        <dbReference type="Proteomes" id="UP001500033"/>
    </source>
</evidence>
<protein>
    <recommendedName>
        <fullName evidence="5">Hydrolase</fullName>
    </recommendedName>
</protein>
<name>A0ABN1SG40_9ACTN</name>